<proteinExistence type="predicted"/>
<reference evidence="2 3" key="1">
    <citation type="journal article" date="2012" name="PLoS Pathog.">
        <title>Diverse lifestyles and strategies of plant pathogenesis encoded in the genomes of eighteen Dothideomycetes fungi.</title>
        <authorList>
            <person name="Ohm R.A."/>
            <person name="Feau N."/>
            <person name="Henrissat B."/>
            <person name="Schoch C.L."/>
            <person name="Horwitz B.A."/>
            <person name="Barry K.W."/>
            <person name="Condon B.J."/>
            <person name="Copeland A.C."/>
            <person name="Dhillon B."/>
            <person name="Glaser F."/>
            <person name="Hesse C.N."/>
            <person name="Kosti I."/>
            <person name="LaButti K."/>
            <person name="Lindquist E.A."/>
            <person name="Lucas S."/>
            <person name="Salamov A.A."/>
            <person name="Bradshaw R.E."/>
            <person name="Ciuffetti L."/>
            <person name="Hamelin R.C."/>
            <person name="Kema G.H.J."/>
            <person name="Lawrence C."/>
            <person name="Scott J.A."/>
            <person name="Spatafora J.W."/>
            <person name="Turgeon B.G."/>
            <person name="de Wit P.J.G.M."/>
            <person name="Zhong S."/>
            <person name="Goodwin S.B."/>
            <person name="Grigoriev I.V."/>
        </authorList>
    </citation>
    <scope>NUCLEOTIDE SEQUENCE [LARGE SCALE GENOMIC DNA]</scope>
    <source>
        <strain evidence="2 3">SO2202</strain>
    </source>
</reference>
<dbReference type="PANTHER" id="PTHR37948">
    <property type="entry name" value="ZGC:113208"/>
    <property type="match status" value="1"/>
</dbReference>
<gene>
    <name evidence="2" type="ORF">SEPMUDRAFT_148212</name>
</gene>
<dbReference type="eggNOG" id="ENOG502RZV2">
    <property type="taxonomic scope" value="Eukaryota"/>
</dbReference>
<organism evidence="2 3">
    <name type="scientific">Sphaerulina musiva (strain SO2202)</name>
    <name type="common">Poplar stem canker fungus</name>
    <name type="synonym">Septoria musiva</name>
    <dbReference type="NCBI Taxonomy" id="692275"/>
    <lineage>
        <taxon>Eukaryota</taxon>
        <taxon>Fungi</taxon>
        <taxon>Dikarya</taxon>
        <taxon>Ascomycota</taxon>
        <taxon>Pezizomycotina</taxon>
        <taxon>Dothideomycetes</taxon>
        <taxon>Dothideomycetidae</taxon>
        <taxon>Mycosphaerellales</taxon>
        <taxon>Mycosphaerellaceae</taxon>
        <taxon>Sphaerulina</taxon>
    </lineage>
</organism>
<evidence type="ECO:0008006" key="4">
    <source>
        <dbReference type="Google" id="ProtNLM"/>
    </source>
</evidence>
<feature type="region of interest" description="Disordered" evidence="1">
    <location>
        <begin position="77"/>
        <end position="106"/>
    </location>
</feature>
<dbReference type="OrthoDB" id="4850at2759"/>
<dbReference type="HOGENOM" id="CLU_050444_0_0_1"/>
<keyword evidence="3" id="KW-1185">Reference proteome</keyword>
<dbReference type="EMBL" id="KB456262">
    <property type="protein sequence ID" value="EMF14520.1"/>
    <property type="molecule type" value="Genomic_DNA"/>
</dbReference>
<sequence length="342" mass="39378">MNDYESRRQEKIKQNQKLLAELDIKPIIPKTTRATNTNADGKPPIKKRKIFQEPTAPARTSARIAAAPAKAIYNEEEMSKSLPRSRAKKTTTTTTTGTKKPGKLGSIITTHNTENSPLAPTPQKIEAIQAAWTSWTASPLATPPTRDENQTLHFADHPTFLPNKTPSEILREGCFGGSYYRPLRSRKLGILIQDDWKELPPEWLSGLNVETFLTNPDYDPEVNKYKVSCGQSIEEWEAAGWISHEHDVRGWFQWYTRFYRGRRCEDDERQISRWKKCVGETGRWRRMLLKKYVQQGVRTVFDDGEEEDAVEVSPVMHQTCHHWAFEVRQQHLDAFWEEGGAR</sequence>
<dbReference type="AlphaFoldDB" id="M3D8R0"/>
<evidence type="ECO:0000313" key="2">
    <source>
        <dbReference type="EMBL" id="EMF14520.1"/>
    </source>
</evidence>
<feature type="region of interest" description="Disordered" evidence="1">
    <location>
        <begin position="30"/>
        <end position="64"/>
    </location>
</feature>
<dbReference type="RefSeq" id="XP_016762641.1">
    <property type="nucleotide sequence ID" value="XM_016904778.1"/>
</dbReference>
<dbReference type="STRING" id="692275.M3D8R0"/>
<feature type="compositionally biased region" description="Low complexity" evidence="1">
    <location>
        <begin position="55"/>
        <end position="64"/>
    </location>
</feature>
<evidence type="ECO:0000313" key="3">
    <source>
        <dbReference type="Proteomes" id="UP000016931"/>
    </source>
</evidence>
<feature type="compositionally biased region" description="Low complexity" evidence="1">
    <location>
        <begin position="90"/>
        <end position="99"/>
    </location>
</feature>
<dbReference type="GeneID" id="27901915"/>
<dbReference type="Proteomes" id="UP000016931">
    <property type="component" value="Unassembled WGS sequence"/>
</dbReference>
<accession>M3D8R0</accession>
<dbReference type="OMA" id="AGWIAHE"/>
<name>M3D8R0_SPHMS</name>
<evidence type="ECO:0000256" key="1">
    <source>
        <dbReference type="SAM" id="MobiDB-lite"/>
    </source>
</evidence>
<dbReference type="PANTHER" id="PTHR37948:SF1">
    <property type="entry name" value="BLL5189 PROTEIN"/>
    <property type="match status" value="1"/>
</dbReference>
<protein>
    <recommendedName>
        <fullName evidence="4">Vegetatible incompatibility protein HET-E-1</fullName>
    </recommendedName>
</protein>